<evidence type="ECO:0000313" key="5">
    <source>
        <dbReference type="Proteomes" id="UP000286848"/>
    </source>
</evidence>
<gene>
    <name evidence="4" type="ORF">LFYK43_11610</name>
</gene>
<dbReference type="Proteomes" id="UP000286848">
    <property type="component" value="Unassembled WGS sequence"/>
</dbReference>
<protein>
    <submittedName>
        <fullName evidence="4">Amino acid ABC transporter substrate-binding protein</fullName>
    </submittedName>
</protein>
<dbReference type="SUPFAM" id="SSF53850">
    <property type="entry name" value="Periplasmic binding protein-like II"/>
    <property type="match status" value="1"/>
</dbReference>
<dbReference type="AlphaFoldDB" id="A0A401IT48"/>
<dbReference type="OrthoDB" id="9775197at2"/>
<dbReference type="Gene3D" id="3.40.190.10">
    <property type="entry name" value="Periplasmic binding protein-like II"/>
    <property type="match status" value="2"/>
</dbReference>
<dbReference type="EMBL" id="BFFP01000016">
    <property type="protein sequence ID" value="GBG94702.1"/>
    <property type="molecule type" value="Genomic_DNA"/>
</dbReference>
<sequence length="282" mass="31517">MKRKNLFTCLLVLACTVILSGCGVSIGKKADQTDNWSQIKQRGYVTIGVDDTFVPMGFRQKNGQLVGYDVDLAKAVFKLYGVKTNFQTIDWAMNATELKNGTIDLIWNGFTKTPERQAKVAFSRTYLRNDQVLVSLKKNHINSYADMTGKVLGAQTGSSGSNDINKYPKLLKNRIKDHDPVLYESFTNAFIDLNSGRIQGLLIDSSYADYYIAHQKNPGDFQTIRGAFPPEAFGVGMRKSDDRLRQKVNAGLKKLAADGTLERINQKWFGDQADSPLLQNNK</sequence>
<evidence type="ECO:0000256" key="2">
    <source>
        <dbReference type="SAM" id="SignalP"/>
    </source>
</evidence>
<reference evidence="4 5" key="1">
    <citation type="journal article" date="2019" name="Int. J. Syst. Evol. Microbiol.">
        <title>Lactobacillus salitolerans sp. nov., a novel lactic acid bacterium isolated from spent mushroom substrates.</title>
        <authorList>
            <person name="Tohno M."/>
            <person name="Tanizawa Y."/>
            <person name="Kojima Y."/>
            <person name="Sakamoto M."/>
            <person name="Nakamura Y."/>
            <person name="Ohkuma M."/>
            <person name="Kobayashi H."/>
        </authorList>
    </citation>
    <scope>NUCLEOTIDE SEQUENCE [LARGE SCALE GENOMIC DNA]</scope>
    <source>
        <strain evidence="4 5">YK43</strain>
    </source>
</reference>
<comment type="caution">
    <text evidence="4">The sequence shown here is derived from an EMBL/GenBank/DDBJ whole genome shotgun (WGS) entry which is preliminary data.</text>
</comment>
<accession>A0A401IT48</accession>
<dbReference type="SMART" id="SM00062">
    <property type="entry name" value="PBPb"/>
    <property type="match status" value="1"/>
</dbReference>
<dbReference type="Pfam" id="PF00497">
    <property type="entry name" value="SBP_bac_3"/>
    <property type="match status" value="1"/>
</dbReference>
<feature type="chain" id="PRO_5038444540" evidence="2">
    <location>
        <begin position="21"/>
        <end position="282"/>
    </location>
</feature>
<dbReference type="InterPro" id="IPR001638">
    <property type="entry name" value="Solute-binding_3/MltF_N"/>
</dbReference>
<proteinExistence type="predicted"/>
<feature type="domain" description="Solute-binding protein family 3/N-terminal" evidence="3">
    <location>
        <begin position="44"/>
        <end position="272"/>
    </location>
</feature>
<evidence type="ECO:0000259" key="3">
    <source>
        <dbReference type="SMART" id="SM00062"/>
    </source>
</evidence>
<keyword evidence="5" id="KW-1185">Reference proteome</keyword>
<dbReference type="PANTHER" id="PTHR35936">
    <property type="entry name" value="MEMBRANE-BOUND LYTIC MUREIN TRANSGLYCOSYLASE F"/>
    <property type="match status" value="1"/>
</dbReference>
<dbReference type="RefSeq" id="WP_124976352.1">
    <property type="nucleotide sequence ID" value="NZ_BFFP01000016.1"/>
</dbReference>
<organism evidence="4 5">
    <name type="scientific">Ligilactobacillus salitolerans</name>
    <dbReference type="NCBI Taxonomy" id="1808352"/>
    <lineage>
        <taxon>Bacteria</taxon>
        <taxon>Bacillati</taxon>
        <taxon>Bacillota</taxon>
        <taxon>Bacilli</taxon>
        <taxon>Lactobacillales</taxon>
        <taxon>Lactobacillaceae</taxon>
        <taxon>Ligilactobacillus</taxon>
    </lineage>
</organism>
<evidence type="ECO:0000313" key="4">
    <source>
        <dbReference type="EMBL" id="GBG94702.1"/>
    </source>
</evidence>
<dbReference type="PROSITE" id="PS51257">
    <property type="entry name" value="PROKAR_LIPOPROTEIN"/>
    <property type="match status" value="1"/>
</dbReference>
<dbReference type="PANTHER" id="PTHR35936:SF34">
    <property type="entry name" value="ABC TRANSPORTER EXTRACELLULAR-BINDING PROTEIN YCKB-RELATED"/>
    <property type="match status" value="1"/>
</dbReference>
<dbReference type="CDD" id="cd00996">
    <property type="entry name" value="PBP2_AatB_like"/>
    <property type="match status" value="1"/>
</dbReference>
<feature type="signal peptide" evidence="2">
    <location>
        <begin position="1"/>
        <end position="20"/>
    </location>
</feature>
<evidence type="ECO:0000256" key="1">
    <source>
        <dbReference type="ARBA" id="ARBA00022729"/>
    </source>
</evidence>
<name>A0A401IT48_9LACO</name>
<keyword evidence="1 2" id="KW-0732">Signal</keyword>